<reference evidence="8 9" key="1">
    <citation type="submission" date="2016-10" db="EMBL/GenBank/DDBJ databases">
        <authorList>
            <person name="de Groot N.N."/>
        </authorList>
    </citation>
    <scope>NUCLEOTIDE SEQUENCE [LARGE SCALE GENOMIC DNA]</scope>
    <source>
        <strain evidence="8 9">DSM 44892</strain>
    </source>
</reference>
<keyword evidence="9" id="KW-1185">Reference proteome</keyword>
<keyword evidence="1" id="KW-0808">Transferase</keyword>
<proteinExistence type="predicted"/>
<feature type="region of interest" description="Disordered" evidence="4">
    <location>
        <begin position="378"/>
        <end position="402"/>
    </location>
</feature>
<dbReference type="InterPro" id="IPR045975">
    <property type="entry name" value="DUF5931"/>
</dbReference>
<gene>
    <name evidence="8" type="ORF">SAMN05444695_104173</name>
</gene>
<dbReference type="Pfam" id="PF02518">
    <property type="entry name" value="HATPase_c"/>
    <property type="match status" value="1"/>
</dbReference>
<feature type="domain" description="DUF5931" evidence="7">
    <location>
        <begin position="32"/>
        <end position="163"/>
    </location>
</feature>
<dbReference type="Gene3D" id="1.20.5.1930">
    <property type="match status" value="1"/>
</dbReference>
<organism evidence="8 9">
    <name type="scientific">Rhodococcus triatomae</name>
    <dbReference type="NCBI Taxonomy" id="300028"/>
    <lineage>
        <taxon>Bacteria</taxon>
        <taxon>Bacillati</taxon>
        <taxon>Actinomycetota</taxon>
        <taxon>Actinomycetes</taxon>
        <taxon>Mycobacteriales</taxon>
        <taxon>Nocardiaceae</taxon>
        <taxon>Rhodococcus</taxon>
    </lineage>
</organism>
<dbReference type="SUPFAM" id="SSF55874">
    <property type="entry name" value="ATPase domain of HSP90 chaperone/DNA topoisomerase II/histidine kinase"/>
    <property type="match status" value="1"/>
</dbReference>
<dbReference type="EMBL" id="FNDN01000004">
    <property type="protein sequence ID" value="SDH96658.1"/>
    <property type="molecule type" value="Genomic_DNA"/>
</dbReference>
<keyword evidence="2 8" id="KW-0418">Kinase</keyword>
<dbReference type="PANTHER" id="PTHR24421">
    <property type="entry name" value="NITRATE/NITRITE SENSOR PROTEIN NARX-RELATED"/>
    <property type="match status" value="1"/>
</dbReference>
<feature type="transmembrane region" description="Helical" evidence="5">
    <location>
        <begin position="41"/>
        <end position="60"/>
    </location>
</feature>
<evidence type="ECO:0000256" key="3">
    <source>
        <dbReference type="ARBA" id="ARBA00023012"/>
    </source>
</evidence>
<dbReference type="AlphaFoldDB" id="A0A1G8GQF7"/>
<keyword evidence="3" id="KW-0902">Two-component regulatory system</keyword>
<dbReference type="Gene3D" id="3.30.565.10">
    <property type="entry name" value="Histidine kinase-like ATPase, C-terminal domain"/>
    <property type="match status" value="1"/>
</dbReference>
<dbReference type="OrthoDB" id="5181554at2"/>
<feature type="transmembrane region" description="Helical" evidence="5">
    <location>
        <begin position="134"/>
        <end position="161"/>
    </location>
</feature>
<evidence type="ECO:0000313" key="8">
    <source>
        <dbReference type="EMBL" id="SDH96658.1"/>
    </source>
</evidence>
<protein>
    <submittedName>
        <fullName evidence="8">Signal transduction histidine kinase</fullName>
    </submittedName>
</protein>
<keyword evidence="5" id="KW-0472">Membrane</keyword>
<feature type="domain" description="Histidine kinase/HSP90-like ATPase" evidence="6">
    <location>
        <begin position="303"/>
        <end position="397"/>
    </location>
</feature>
<dbReference type="GO" id="GO:0000160">
    <property type="term" value="P:phosphorelay signal transduction system"/>
    <property type="evidence" value="ECO:0007669"/>
    <property type="project" value="UniProtKB-KW"/>
</dbReference>
<dbReference type="RefSeq" id="WP_072737114.1">
    <property type="nucleotide sequence ID" value="NZ_CP048813.1"/>
</dbReference>
<evidence type="ECO:0000313" key="9">
    <source>
        <dbReference type="Proteomes" id="UP000183263"/>
    </source>
</evidence>
<accession>A0A1G8GQF7</accession>
<dbReference type="InterPro" id="IPR036890">
    <property type="entry name" value="HATPase_C_sf"/>
</dbReference>
<evidence type="ECO:0000256" key="5">
    <source>
        <dbReference type="SAM" id="Phobius"/>
    </source>
</evidence>
<dbReference type="Proteomes" id="UP000183263">
    <property type="component" value="Unassembled WGS sequence"/>
</dbReference>
<dbReference type="GO" id="GO:0016301">
    <property type="term" value="F:kinase activity"/>
    <property type="evidence" value="ECO:0007669"/>
    <property type="project" value="UniProtKB-KW"/>
</dbReference>
<dbReference type="PANTHER" id="PTHR24421:SF61">
    <property type="entry name" value="OXYGEN SENSOR HISTIDINE KINASE NREB"/>
    <property type="match status" value="1"/>
</dbReference>
<evidence type="ECO:0000259" key="7">
    <source>
        <dbReference type="Pfam" id="PF19354"/>
    </source>
</evidence>
<sequence length="402" mass="42765">MTAIRTATRTQGSELWKRASYRPADGPDTAPDAPLWQAAQVFRLITLLYAISYHIASVPFYTHQTLSWVVVAIMAAWSGVSAVLLSRGAVPRYQVVLADQIVAIGAMCATRVVADHAWYSEHQTLPTTLWVTNAVISAAVLGGPWLGIASATLMAGVSAVVRDQINWDLWRDATAPVLWSVGLALGMATLTSRRAQAQLEHAVKLAAAAEERERLAREVHDGVLQVLALVSRRGNEIGGPARELAEMASEQETALRTLISGIREPVDVGPDVDVRQLFATRGSANVSVAMPAEPVMLARARAKELTAVIDTALSNVARHAGAGARAYVLLEDLGEDLVVTVRDDGVGIAPGRLEQAEAEGRMGVSKSILGRVESLGGAATLDTEPGQGTEWEIQVPKGTPGQ</sequence>
<name>A0A1G8GQF7_9NOCA</name>
<feature type="transmembrane region" description="Helical" evidence="5">
    <location>
        <begin position="66"/>
        <end position="85"/>
    </location>
</feature>
<dbReference type="Pfam" id="PF19354">
    <property type="entry name" value="DUF5931"/>
    <property type="match status" value="1"/>
</dbReference>
<evidence type="ECO:0000256" key="2">
    <source>
        <dbReference type="ARBA" id="ARBA00022777"/>
    </source>
</evidence>
<keyword evidence="5" id="KW-1133">Transmembrane helix</keyword>
<evidence type="ECO:0000256" key="1">
    <source>
        <dbReference type="ARBA" id="ARBA00022679"/>
    </source>
</evidence>
<dbReference type="InterPro" id="IPR050482">
    <property type="entry name" value="Sensor_HK_TwoCompSys"/>
</dbReference>
<evidence type="ECO:0000256" key="4">
    <source>
        <dbReference type="SAM" id="MobiDB-lite"/>
    </source>
</evidence>
<evidence type="ECO:0000259" key="6">
    <source>
        <dbReference type="Pfam" id="PF02518"/>
    </source>
</evidence>
<dbReference type="InterPro" id="IPR003594">
    <property type="entry name" value="HATPase_dom"/>
</dbReference>
<keyword evidence="5" id="KW-0812">Transmembrane</keyword>
<dbReference type="NCBIfam" id="NF047322">
    <property type="entry name" value="HK_morpho_MacS"/>
    <property type="match status" value="1"/>
</dbReference>